<name>A0A4S8NRK2_9HYPH</name>
<evidence type="ECO:0000256" key="1">
    <source>
        <dbReference type="SAM" id="MobiDB-lite"/>
    </source>
</evidence>
<gene>
    <name evidence="3" type="ORF">FAA97_20610</name>
</gene>
<dbReference type="AlphaFoldDB" id="A0A4S8NRK2"/>
<dbReference type="Proteomes" id="UP000308828">
    <property type="component" value="Unassembled WGS sequence"/>
</dbReference>
<dbReference type="PANTHER" id="PTHR33678">
    <property type="entry name" value="BLL1576 PROTEIN"/>
    <property type="match status" value="1"/>
</dbReference>
<reference evidence="3 4" key="1">
    <citation type="submission" date="2019-04" db="EMBL/GenBank/DDBJ databases">
        <title>Genome sequence of strain shin9-1.</title>
        <authorList>
            <person name="Gao J."/>
            <person name="Sun J."/>
        </authorList>
    </citation>
    <scope>NUCLEOTIDE SEQUENCE [LARGE SCALE GENOMIC DNA]</scope>
    <source>
        <strain evidence="4">shin9-1</strain>
    </source>
</reference>
<evidence type="ECO:0000313" key="3">
    <source>
        <dbReference type="EMBL" id="THV19708.1"/>
    </source>
</evidence>
<evidence type="ECO:0000313" key="4">
    <source>
        <dbReference type="Proteomes" id="UP000308828"/>
    </source>
</evidence>
<feature type="domain" description="Transposase IS66 central" evidence="2">
    <location>
        <begin position="384"/>
        <end position="509"/>
    </location>
</feature>
<comment type="caution">
    <text evidence="3">The sequence shown here is derived from an EMBL/GenBank/DDBJ whole genome shotgun (WGS) entry which is preliminary data.</text>
</comment>
<proteinExistence type="predicted"/>
<dbReference type="PANTHER" id="PTHR33678:SF1">
    <property type="entry name" value="BLL1576 PROTEIN"/>
    <property type="match status" value="1"/>
</dbReference>
<dbReference type="InterPro" id="IPR004291">
    <property type="entry name" value="Transposase_IS66_central"/>
</dbReference>
<accession>A0A4S8NRK2</accession>
<dbReference type="EMBL" id="STGV01000012">
    <property type="protein sequence ID" value="THV19708.1"/>
    <property type="molecule type" value="Genomic_DNA"/>
</dbReference>
<organism evidence="3 4">
    <name type="scientific">Peteryoungia ipomoeae</name>
    <dbReference type="NCBI Taxonomy" id="1210932"/>
    <lineage>
        <taxon>Bacteria</taxon>
        <taxon>Pseudomonadati</taxon>
        <taxon>Pseudomonadota</taxon>
        <taxon>Alphaproteobacteria</taxon>
        <taxon>Hyphomicrobiales</taxon>
        <taxon>Rhizobiaceae</taxon>
        <taxon>Peteryoungia</taxon>
    </lineage>
</organism>
<keyword evidence="4" id="KW-1185">Reference proteome</keyword>
<sequence>MTKRRLPMVEHADTLSLRALRELVTGLVERADRADARIEKLEVEHQRLRDENDQLRLENTRLKIDNQLLRDEIARLKNLPPRPPFRPSGMEKATRDKPLSGKDPAPRLRGPKNDTKRVTREEVLPASVPPGSRFKGYKDCFVRDLVLKVEVVRYRRECWVTPEGDTITAQLPAGITGGFGPNLRRFCLMLHAHGQVTTQRMTTLLNDVGVEISKRQVVRFLTERLDGFHAEDAAVLHAGLVSAPYVTVDDTGARHANRNFHTTHIGGEHFTAFRTASSKSRLNFLALLRGNYQDYVLNDAAFALLDDRQVDPALTARLNTHEPLRFANRVPFLQHLAEHGIDIFDTETLRPFAEAGIWGAIRHHGLVGNAVIVSDDAGQFRVGTHALCWVHAERLLQKLMPATPGQVKHVETLRELIWHFYKALKAYRRRPDPAMAKGLQARFDRIFSIRTGYSDLDKLLFRLRRRKPELLRVLERPEIPLHTNASERDLRGFVIKRKISGGTVSRNGRQARGSMLGLSKTCQKLGLSFWHYLGDRLGISDKDHPIAPLASLVAARL</sequence>
<dbReference type="InterPro" id="IPR052344">
    <property type="entry name" value="Transposase-related"/>
</dbReference>
<feature type="compositionally biased region" description="Basic and acidic residues" evidence="1">
    <location>
        <begin position="92"/>
        <end position="117"/>
    </location>
</feature>
<feature type="region of interest" description="Disordered" evidence="1">
    <location>
        <begin position="77"/>
        <end position="117"/>
    </location>
</feature>
<protein>
    <submittedName>
        <fullName evidence="3">Transposase</fullName>
    </submittedName>
</protein>
<evidence type="ECO:0000259" key="2">
    <source>
        <dbReference type="Pfam" id="PF03050"/>
    </source>
</evidence>
<dbReference type="Pfam" id="PF03050">
    <property type="entry name" value="DDE_Tnp_IS66"/>
    <property type="match status" value="1"/>
</dbReference>
<dbReference type="OrthoDB" id="7773346at2"/>
<dbReference type="RefSeq" id="WP_136600462.1">
    <property type="nucleotide sequence ID" value="NZ_STGV01000012.1"/>
</dbReference>